<evidence type="ECO:0000313" key="2">
    <source>
        <dbReference type="Proteomes" id="UP000247555"/>
    </source>
</evidence>
<dbReference type="InterPro" id="IPR019289">
    <property type="entry name" value="Phage_tail_E/E"/>
</dbReference>
<reference evidence="1 2" key="1">
    <citation type="submission" date="2018-05" db="EMBL/GenBank/DDBJ databases">
        <title>Genomic Encyclopedia of Type Strains, Phase IV (KMG-IV): sequencing the most valuable type-strain genomes for metagenomic binning, comparative biology and taxonomic classification.</title>
        <authorList>
            <person name="Goeker M."/>
        </authorList>
    </citation>
    <scope>NUCLEOTIDE SEQUENCE [LARGE SCALE GENOMIC DNA]</scope>
    <source>
        <strain evidence="1 2">DSM 29661</strain>
    </source>
</reference>
<dbReference type="AlphaFoldDB" id="A0A318KRA1"/>
<protein>
    <submittedName>
        <fullName evidence="1">Tail assembly chaperone E/41/14-like protein</fullName>
    </submittedName>
</protein>
<dbReference type="EMBL" id="QJKI01000008">
    <property type="protein sequence ID" value="PXX79142.1"/>
    <property type="molecule type" value="Genomic_DNA"/>
</dbReference>
<dbReference type="OrthoDB" id="7366507at2"/>
<gene>
    <name evidence="1" type="ORF">DFR34_10832</name>
</gene>
<name>A0A318KRA1_9NEIS</name>
<comment type="caution">
    <text evidence="1">The sequence shown here is derived from an EMBL/GenBank/DDBJ whole genome shotgun (WGS) entry which is preliminary data.</text>
</comment>
<keyword evidence="2" id="KW-1185">Reference proteome</keyword>
<organism evidence="1 2">
    <name type="scientific">Rivihabitans pingtungensis</name>
    <dbReference type="NCBI Taxonomy" id="1054498"/>
    <lineage>
        <taxon>Bacteria</taxon>
        <taxon>Pseudomonadati</taxon>
        <taxon>Pseudomonadota</taxon>
        <taxon>Betaproteobacteria</taxon>
        <taxon>Neisseriales</taxon>
        <taxon>Aquaspirillaceae</taxon>
        <taxon>Rivihabitans</taxon>
    </lineage>
</organism>
<dbReference type="Pfam" id="PF10109">
    <property type="entry name" value="Phage_TAC_7"/>
    <property type="match status" value="1"/>
</dbReference>
<accession>A0A318KRA1</accession>
<proteinExistence type="predicted"/>
<evidence type="ECO:0000313" key="1">
    <source>
        <dbReference type="EMBL" id="PXX79142.1"/>
    </source>
</evidence>
<sequence length="102" mass="10983">METNMDTQNAFQHTLETPIQRGDQTISSITLRKPSVQTLRGLSLGSLVQMDVDSISKLLPRISSPTLTAGEIAALDPADLLALCAGISNFFLTRAQRESLPG</sequence>
<dbReference type="Proteomes" id="UP000247555">
    <property type="component" value="Unassembled WGS sequence"/>
</dbReference>
<dbReference type="RefSeq" id="WP_110390601.1">
    <property type="nucleotide sequence ID" value="NZ_QJKI01000008.1"/>
</dbReference>